<dbReference type="eggNOG" id="COG5015">
    <property type="taxonomic scope" value="Bacteria"/>
</dbReference>
<evidence type="ECO:0000259" key="1">
    <source>
        <dbReference type="Pfam" id="PF01243"/>
    </source>
</evidence>
<proteinExistence type="predicted"/>
<dbReference type="Gene3D" id="2.30.110.10">
    <property type="entry name" value="Electron Transport, Fmn-binding Protein, Chain A"/>
    <property type="match status" value="1"/>
</dbReference>
<reference evidence="2" key="1">
    <citation type="submission" date="2016-10" db="EMBL/GenBank/DDBJ databases">
        <authorList>
            <person name="de Groot N.N."/>
        </authorList>
    </citation>
    <scope>NUCLEOTIDE SEQUENCE [LARGE SCALE GENOMIC DNA]</scope>
    <source>
        <strain evidence="2">AR40</strain>
    </source>
</reference>
<dbReference type="Proteomes" id="UP000182584">
    <property type="component" value="Unassembled WGS sequence"/>
</dbReference>
<dbReference type="InterPro" id="IPR012349">
    <property type="entry name" value="Split_barrel_FMN-bd"/>
</dbReference>
<sequence length="135" mass="15197">MSTTPIEEVRDFLHSAQTYYLATVDGDQPRVRPFGTAEIFEGKLYIQTGKKKDVFKQLEKNPKAEICAFKDGQWLRVEGKLVYDNRIEAETDMLDKNPGLKNMYAPGDGNTAVLYFDGGKATFSSFTAPARTVEF</sequence>
<evidence type="ECO:0000313" key="2">
    <source>
        <dbReference type="EMBL" id="SER98902.1"/>
    </source>
</evidence>
<dbReference type="EMBL" id="FOGJ01000015">
    <property type="protein sequence ID" value="SER98902.1"/>
    <property type="molecule type" value="Genomic_DNA"/>
</dbReference>
<accession>A0A1H9TP31</accession>
<dbReference type="AlphaFoldDB" id="A0A1H9TP31"/>
<name>A0A1H9TP31_BUTFI</name>
<organism evidence="2">
    <name type="scientific">Butyrivibrio fibrisolvens</name>
    <dbReference type="NCBI Taxonomy" id="831"/>
    <lineage>
        <taxon>Bacteria</taxon>
        <taxon>Bacillati</taxon>
        <taxon>Bacillota</taxon>
        <taxon>Clostridia</taxon>
        <taxon>Lachnospirales</taxon>
        <taxon>Lachnospiraceae</taxon>
        <taxon>Butyrivibrio</taxon>
    </lineage>
</organism>
<dbReference type="Pfam" id="PF01243">
    <property type="entry name" value="PNPOx_N"/>
    <property type="match status" value="1"/>
</dbReference>
<gene>
    <name evidence="2" type="ORF">SAMN04487884_11587</name>
</gene>
<feature type="domain" description="Pyridoxamine 5'-phosphate oxidase N-terminal" evidence="1">
    <location>
        <begin position="7"/>
        <end position="83"/>
    </location>
</feature>
<protein>
    <submittedName>
        <fullName evidence="2">Uncharacterized protein, pyridoxamine 5'-phosphate oxidase (PNPOx-like) family</fullName>
    </submittedName>
</protein>
<dbReference type="SUPFAM" id="SSF50475">
    <property type="entry name" value="FMN-binding split barrel"/>
    <property type="match status" value="1"/>
</dbReference>
<dbReference type="RefSeq" id="WP_022757405.1">
    <property type="nucleotide sequence ID" value="NZ_FOGJ01000015.1"/>
</dbReference>
<dbReference type="InterPro" id="IPR011576">
    <property type="entry name" value="Pyridox_Oxase_N"/>
</dbReference>